<sequence>MDLDWIWKSILIIIAGTLLLRIAGRKSISQMTLAQTVIMIAIGSLLIQPVAGQNIWQTIAVGFILVLTLIGIEILQVKYNFFEDFISGKSKVVIEDGEILEDNIATMRLTVDQLEMKLRQQGVNRFKDVKYATLEPNGQIGLELKDDAKPVTMKDFREQMDQLKVILHSHLTTDDLNKKRDKNNIFKEVMEDGHEQEPPQYLD</sequence>
<dbReference type="AlphaFoldDB" id="A0A7S8CDQ9"/>
<comment type="similarity">
    <text evidence="2">Belongs to the UPF0702 family.</text>
</comment>
<dbReference type="Gene3D" id="3.30.240.20">
    <property type="entry name" value="bsu07140 like domains"/>
    <property type="match status" value="1"/>
</dbReference>
<protein>
    <submittedName>
        <fullName evidence="9">DUF421 domain-containing protein</fullName>
    </submittedName>
</protein>
<dbReference type="EMBL" id="CP049742">
    <property type="protein sequence ID" value="QPC48091.1"/>
    <property type="molecule type" value="Genomic_DNA"/>
</dbReference>
<feature type="transmembrane region" description="Helical" evidence="7">
    <location>
        <begin position="55"/>
        <end position="75"/>
    </location>
</feature>
<evidence type="ECO:0000256" key="6">
    <source>
        <dbReference type="ARBA" id="ARBA00023136"/>
    </source>
</evidence>
<name>A0A7S8CDQ9_9BACI</name>
<dbReference type="KEGG" id="mcui:G8O30_14720"/>
<dbReference type="PANTHER" id="PTHR34582">
    <property type="entry name" value="UPF0702 TRANSMEMBRANE PROTEIN YCAP"/>
    <property type="match status" value="1"/>
</dbReference>
<feature type="transmembrane region" description="Helical" evidence="7">
    <location>
        <begin position="31"/>
        <end position="49"/>
    </location>
</feature>
<dbReference type="InterPro" id="IPR023090">
    <property type="entry name" value="UPF0702_alpha/beta_dom_sf"/>
</dbReference>
<feature type="domain" description="YetF C-terminal" evidence="8">
    <location>
        <begin position="78"/>
        <end position="190"/>
    </location>
</feature>
<evidence type="ECO:0000256" key="7">
    <source>
        <dbReference type="SAM" id="Phobius"/>
    </source>
</evidence>
<keyword evidence="10" id="KW-1185">Reference proteome</keyword>
<evidence type="ECO:0000259" key="8">
    <source>
        <dbReference type="Pfam" id="PF04239"/>
    </source>
</evidence>
<reference evidence="9 10" key="1">
    <citation type="submission" date="2019-07" db="EMBL/GenBank/DDBJ databases">
        <title>Genome sequence of 2 isolates from Red Sea Mangroves.</title>
        <authorList>
            <person name="Sefrji F."/>
            <person name="Michoud G."/>
            <person name="Merlino G."/>
            <person name="Daffonchio D."/>
        </authorList>
    </citation>
    <scope>NUCLEOTIDE SEQUENCE [LARGE SCALE GENOMIC DNA]</scope>
    <source>
        <strain evidence="9 10">R1DC41</strain>
    </source>
</reference>
<feature type="transmembrane region" description="Helical" evidence="7">
    <location>
        <begin position="6"/>
        <end position="24"/>
    </location>
</feature>
<dbReference type="InterPro" id="IPR007353">
    <property type="entry name" value="DUF421"/>
</dbReference>
<keyword evidence="6 7" id="KW-0472">Membrane</keyword>
<organism evidence="9 10">
    <name type="scientific">Mangrovibacillus cuniculi</name>
    <dbReference type="NCBI Taxonomy" id="2593652"/>
    <lineage>
        <taxon>Bacteria</taxon>
        <taxon>Bacillati</taxon>
        <taxon>Bacillota</taxon>
        <taxon>Bacilli</taxon>
        <taxon>Bacillales</taxon>
        <taxon>Bacillaceae</taxon>
        <taxon>Mangrovibacillus</taxon>
    </lineage>
</organism>
<dbReference type="PANTHER" id="PTHR34582:SF2">
    <property type="entry name" value="UPF0702 TRANSMEMBRANE PROTEIN YDFR"/>
    <property type="match status" value="1"/>
</dbReference>
<dbReference type="GO" id="GO:0005886">
    <property type="term" value="C:plasma membrane"/>
    <property type="evidence" value="ECO:0007669"/>
    <property type="project" value="UniProtKB-SubCell"/>
</dbReference>
<dbReference type="RefSeq" id="WP_239672772.1">
    <property type="nucleotide sequence ID" value="NZ_CP049742.1"/>
</dbReference>
<gene>
    <name evidence="9" type="ORF">G8O30_14720</name>
</gene>
<keyword evidence="4 7" id="KW-0812">Transmembrane</keyword>
<evidence type="ECO:0000256" key="4">
    <source>
        <dbReference type="ARBA" id="ARBA00022692"/>
    </source>
</evidence>
<evidence type="ECO:0000256" key="5">
    <source>
        <dbReference type="ARBA" id="ARBA00022989"/>
    </source>
</evidence>
<accession>A0A7S8CDQ9</accession>
<proteinExistence type="inferred from homology"/>
<evidence type="ECO:0000256" key="3">
    <source>
        <dbReference type="ARBA" id="ARBA00022475"/>
    </source>
</evidence>
<comment type="subcellular location">
    <subcellularLocation>
        <location evidence="1">Cell membrane</location>
        <topology evidence="1">Multi-pass membrane protein</topology>
    </subcellularLocation>
</comment>
<evidence type="ECO:0000256" key="2">
    <source>
        <dbReference type="ARBA" id="ARBA00006448"/>
    </source>
</evidence>
<evidence type="ECO:0000256" key="1">
    <source>
        <dbReference type="ARBA" id="ARBA00004651"/>
    </source>
</evidence>
<evidence type="ECO:0000313" key="9">
    <source>
        <dbReference type="EMBL" id="QPC48091.1"/>
    </source>
</evidence>
<keyword evidence="5 7" id="KW-1133">Transmembrane helix</keyword>
<dbReference type="Proteomes" id="UP000593626">
    <property type="component" value="Chromosome"/>
</dbReference>
<evidence type="ECO:0000313" key="10">
    <source>
        <dbReference type="Proteomes" id="UP000593626"/>
    </source>
</evidence>
<keyword evidence="3" id="KW-1003">Cell membrane</keyword>
<dbReference type="Pfam" id="PF04239">
    <property type="entry name" value="DUF421"/>
    <property type="match status" value="1"/>
</dbReference>